<evidence type="ECO:0000313" key="5">
    <source>
        <dbReference type="Proteomes" id="UP001212498"/>
    </source>
</evidence>
<dbReference type="Pfam" id="PF10646">
    <property type="entry name" value="Germane"/>
    <property type="match status" value="1"/>
</dbReference>
<feature type="domain" description="GerMN" evidence="2">
    <location>
        <begin position="191"/>
        <end position="272"/>
    </location>
</feature>
<keyword evidence="5" id="KW-1185">Reference proteome</keyword>
<name>A0ABT4T8T8_9ACTN</name>
<accession>A0ABT4T8T8</accession>
<feature type="chain" id="PRO_5045411434" evidence="1">
    <location>
        <begin position="27"/>
        <end position="294"/>
    </location>
</feature>
<comment type="caution">
    <text evidence="4">The sequence shown here is derived from an EMBL/GenBank/DDBJ whole genome shotgun (WGS) entry which is preliminary data.</text>
</comment>
<dbReference type="InterPro" id="IPR056303">
    <property type="entry name" value="AMIN-like"/>
</dbReference>
<gene>
    <name evidence="4" type="ORF">OUY24_35330</name>
</gene>
<dbReference type="EMBL" id="JAPNUD010000163">
    <property type="protein sequence ID" value="MDA0645927.1"/>
    <property type="molecule type" value="Genomic_DNA"/>
</dbReference>
<evidence type="ECO:0000313" key="4">
    <source>
        <dbReference type="EMBL" id="MDA0645927.1"/>
    </source>
</evidence>
<protein>
    <submittedName>
        <fullName evidence="4">GerMN domain-containing protein</fullName>
    </submittedName>
</protein>
<dbReference type="InterPro" id="IPR019606">
    <property type="entry name" value="GerMN"/>
</dbReference>
<dbReference type="RefSeq" id="WP_271279412.1">
    <property type="nucleotide sequence ID" value="NZ_BAABFD010000002.1"/>
</dbReference>
<evidence type="ECO:0000259" key="2">
    <source>
        <dbReference type="Pfam" id="PF10646"/>
    </source>
</evidence>
<keyword evidence="1" id="KW-0732">Signal</keyword>
<reference evidence="4 5" key="1">
    <citation type="submission" date="2022-11" db="EMBL/GenBank/DDBJ databases">
        <title>Nonomuraea corallina sp. nov., a new species of the genus Nonomuraea isolated from sea side sediment in Thai sea.</title>
        <authorList>
            <person name="Ngamcharungchit C."/>
            <person name="Matsumoto A."/>
            <person name="Suriyachadkun C."/>
            <person name="Panbangred W."/>
            <person name="Inahashi Y."/>
            <person name="Intra B."/>
        </authorList>
    </citation>
    <scope>NUCLEOTIDE SEQUENCE [LARGE SCALE GENOMIC DNA]</scope>
    <source>
        <strain evidence="4 5">DSM 43553</strain>
    </source>
</reference>
<evidence type="ECO:0000259" key="3">
    <source>
        <dbReference type="Pfam" id="PF24837"/>
    </source>
</evidence>
<proteinExistence type="predicted"/>
<evidence type="ECO:0000256" key="1">
    <source>
        <dbReference type="SAM" id="SignalP"/>
    </source>
</evidence>
<dbReference type="Proteomes" id="UP001212498">
    <property type="component" value="Unassembled WGS sequence"/>
</dbReference>
<sequence>MLPIRSLIATTMVATTTGLLAVPAQAVQQATPTLVGIRAAHHNGLDRLVFEFRGRVPDQRDVRYVSKLIADGSGRRVNAVGSALLRIRFAGADGHDRNGKVTYGPASRTYALPGLIQVVNTGDFEAALTFGAGLAWRAPYRVYTLTRPSRVVIDIATPHRTVPVRAHFLDTARYETGRGPHTTGVRRPVIPPATAHGALQRLFAGPTQAEKAHGLRFVSSRATGFSRLTVKNGVARVYLTGRLTSGGSAFTVADQIRPTLKQFPSVKWVKIYDAGGHTQRPYGPSDSVPESLEP</sequence>
<feature type="domain" description="AMIN-like" evidence="3">
    <location>
        <begin position="33"/>
        <end position="156"/>
    </location>
</feature>
<feature type="signal peptide" evidence="1">
    <location>
        <begin position="1"/>
        <end position="26"/>
    </location>
</feature>
<dbReference type="Pfam" id="PF24837">
    <property type="entry name" value="AMIN-like"/>
    <property type="match status" value="1"/>
</dbReference>
<organism evidence="4 5">
    <name type="scientific">Nonomuraea ferruginea</name>
    <dbReference type="NCBI Taxonomy" id="46174"/>
    <lineage>
        <taxon>Bacteria</taxon>
        <taxon>Bacillati</taxon>
        <taxon>Actinomycetota</taxon>
        <taxon>Actinomycetes</taxon>
        <taxon>Streptosporangiales</taxon>
        <taxon>Streptosporangiaceae</taxon>
        <taxon>Nonomuraea</taxon>
    </lineage>
</organism>